<evidence type="ECO:0000313" key="3">
    <source>
        <dbReference type="Proteomes" id="UP000831113"/>
    </source>
</evidence>
<dbReference type="Gene3D" id="3.40.50.1820">
    <property type="entry name" value="alpha/beta hydrolase"/>
    <property type="match status" value="1"/>
</dbReference>
<dbReference type="InterPro" id="IPR029058">
    <property type="entry name" value="AB_hydrolase_fold"/>
</dbReference>
<gene>
    <name evidence="2" type="ORF">MTX78_22380</name>
</gene>
<sequence length="220" mass="24523">MIYLIPGLGADERVFLNLRPLLHDETQILFWLTPEPDESLPHYAARMAASIPLEQTGLLVGVSFGGVVGLEINRIRPRLRTVLVSSIPDASCLPPLLRLIRATGVYRLVPPQVLKLFPRAGQLYFGVSNGSEYELFKQILRDMEPVYTRWAIHRLLHWDSTHVGRSTQILGTHDRVFPPGPTPVDYLIRGGGHFMAYSHAQQISEILNKLAADAAAEEAA</sequence>
<organism evidence="2 3">
    <name type="scientific">Hymenobacter tibetensis</name>
    <dbReference type="NCBI Taxonomy" id="497967"/>
    <lineage>
        <taxon>Bacteria</taxon>
        <taxon>Pseudomonadati</taxon>
        <taxon>Bacteroidota</taxon>
        <taxon>Cytophagia</taxon>
        <taxon>Cytophagales</taxon>
        <taxon>Hymenobacteraceae</taxon>
        <taxon>Hymenobacter</taxon>
    </lineage>
</organism>
<dbReference type="Proteomes" id="UP000831113">
    <property type="component" value="Chromosome"/>
</dbReference>
<dbReference type="RefSeq" id="WP_243798490.1">
    <property type="nucleotide sequence ID" value="NZ_CP094669.1"/>
</dbReference>
<feature type="domain" description="AB hydrolase-1" evidence="1">
    <location>
        <begin position="3"/>
        <end position="203"/>
    </location>
</feature>
<dbReference type="InterPro" id="IPR000073">
    <property type="entry name" value="AB_hydrolase_1"/>
</dbReference>
<proteinExistence type="predicted"/>
<accession>A0ABY4D0U8</accession>
<dbReference type="Pfam" id="PF12697">
    <property type="entry name" value="Abhydrolase_6"/>
    <property type="match status" value="1"/>
</dbReference>
<evidence type="ECO:0000259" key="1">
    <source>
        <dbReference type="Pfam" id="PF12697"/>
    </source>
</evidence>
<protein>
    <recommendedName>
        <fullName evidence="1">AB hydrolase-1 domain-containing protein</fullName>
    </recommendedName>
</protein>
<reference evidence="2 3" key="1">
    <citation type="submission" date="2022-03" db="EMBL/GenBank/DDBJ databases">
        <title>Hymenobactersp. isolated from the air.</title>
        <authorList>
            <person name="Won M."/>
            <person name="Kwon S.-W."/>
        </authorList>
    </citation>
    <scope>NUCLEOTIDE SEQUENCE [LARGE SCALE GENOMIC DNA]</scope>
    <source>
        <strain evidence="2 3">KACC 21982</strain>
    </source>
</reference>
<dbReference type="EMBL" id="CP094669">
    <property type="protein sequence ID" value="UOG74849.1"/>
    <property type="molecule type" value="Genomic_DNA"/>
</dbReference>
<name>A0ABY4D0U8_9BACT</name>
<dbReference type="SUPFAM" id="SSF53474">
    <property type="entry name" value="alpha/beta-Hydrolases"/>
    <property type="match status" value="1"/>
</dbReference>
<keyword evidence="3" id="KW-1185">Reference proteome</keyword>
<evidence type="ECO:0000313" key="2">
    <source>
        <dbReference type="EMBL" id="UOG74849.1"/>
    </source>
</evidence>